<protein>
    <recommendedName>
        <fullName evidence="4">HTH araC/xylS-type domain-containing protein</fullName>
    </recommendedName>
</protein>
<dbReference type="EMBL" id="JWYV01000009">
    <property type="protein sequence ID" value="KKC99674.1"/>
    <property type="molecule type" value="Genomic_DNA"/>
</dbReference>
<feature type="domain" description="HTH araC/xylS-type" evidence="4">
    <location>
        <begin position="156"/>
        <end position="254"/>
    </location>
</feature>
<sequence>MAWVLSEKTNYAIELQEKLLNTDILFIQKSINNISQLQFRDTPNLIIIDAINNDFERITLAKNALSFRFILQQTTPPAFIAIINSEFERKKQLFDIGITDYISCPFISKEIDYRIKHILHTDKNTKNTPIKNVPFTERRDIGTIRHSMDSQLILIEKCITHLNDAISEDIKLETLCRVLGTNRNKLNQVFKDHLGMTVFEWLRKQRMHKAAELLETSSLNIVQIAEKVGYMDSNNFSTAFKRIYHHCPSQFRKNFKSSLQD</sequence>
<dbReference type="STRING" id="265726.KY46_12240"/>
<dbReference type="PROSITE" id="PS01124">
    <property type="entry name" value="HTH_ARAC_FAMILY_2"/>
    <property type="match status" value="1"/>
</dbReference>
<keyword evidence="1" id="KW-0805">Transcription regulation</keyword>
<dbReference type="SUPFAM" id="SSF46689">
    <property type="entry name" value="Homeodomain-like"/>
    <property type="match status" value="2"/>
</dbReference>
<keyword evidence="2" id="KW-0238">DNA-binding</keyword>
<evidence type="ECO:0000256" key="1">
    <source>
        <dbReference type="ARBA" id="ARBA00023015"/>
    </source>
</evidence>
<dbReference type="PANTHER" id="PTHR43280:SF2">
    <property type="entry name" value="HTH-TYPE TRANSCRIPTIONAL REGULATOR EXSA"/>
    <property type="match status" value="1"/>
</dbReference>
<evidence type="ECO:0000313" key="6">
    <source>
        <dbReference type="Proteomes" id="UP000033633"/>
    </source>
</evidence>
<evidence type="ECO:0000256" key="2">
    <source>
        <dbReference type="ARBA" id="ARBA00023125"/>
    </source>
</evidence>
<organism evidence="5 6">
    <name type="scientific">Photobacterium halotolerans</name>
    <dbReference type="NCBI Taxonomy" id="265726"/>
    <lineage>
        <taxon>Bacteria</taxon>
        <taxon>Pseudomonadati</taxon>
        <taxon>Pseudomonadota</taxon>
        <taxon>Gammaproteobacteria</taxon>
        <taxon>Vibrionales</taxon>
        <taxon>Vibrionaceae</taxon>
        <taxon>Photobacterium</taxon>
    </lineage>
</organism>
<comment type="caution">
    <text evidence="5">The sequence shown here is derived from an EMBL/GenBank/DDBJ whole genome shotgun (WGS) entry which is preliminary data.</text>
</comment>
<dbReference type="GO" id="GO:0003700">
    <property type="term" value="F:DNA-binding transcription factor activity"/>
    <property type="evidence" value="ECO:0007669"/>
    <property type="project" value="InterPro"/>
</dbReference>
<dbReference type="GO" id="GO:0043565">
    <property type="term" value="F:sequence-specific DNA binding"/>
    <property type="evidence" value="ECO:0007669"/>
    <property type="project" value="InterPro"/>
</dbReference>
<dbReference type="InterPro" id="IPR020449">
    <property type="entry name" value="Tscrpt_reg_AraC-type_HTH"/>
</dbReference>
<dbReference type="InterPro" id="IPR018060">
    <property type="entry name" value="HTH_AraC"/>
</dbReference>
<keyword evidence="3" id="KW-0804">Transcription</keyword>
<dbReference type="OrthoDB" id="2547276at2"/>
<dbReference type="SMART" id="SM00342">
    <property type="entry name" value="HTH_ARAC"/>
    <property type="match status" value="1"/>
</dbReference>
<proteinExistence type="predicted"/>
<dbReference type="PRINTS" id="PR00032">
    <property type="entry name" value="HTHARAC"/>
</dbReference>
<reference evidence="5 6" key="1">
    <citation type="submission" date="2014-12" db="EMBL/GenBank/DDBJ databases">
        <title>Mercury Reductase activity and rhizosphere competence traits in the genome of root associated Photobacterium halotolerans MELD1.</title>
        <authorList>
            <person name="Mathew D.C."/>
            <person name="Huang C.-C."/>
        </authorList>
    </citation>
    <scope>NUCLEOTIDE SEQUENCE [LARGE SCALE GENOMIC DNA]</scope>
    <source>
        <strain evidence="5 6">MELD1</strain>
    </source>
</reference>
<dbReference type="Gene3D" id="1.10.10.60">
    <property type="entry name" value="Homeodomain-like"/>
    <property type="match status" value="2"/>
</dbReference>
<accession>A0A0F5VDW6</accession>
<gene>
    <name evidence="5" type="ORF">KY46_12240</name>
</gene>
<dbReference type="PANTHER" id="PTHR43280">
    <property type="entry name" value="ARAC-FAMILY TRANSCRIPTIONAL REGULATOR"/>
    <property type="match status" value="1"/>
</dbReference>
<keyword evidence="6" id="KW-1185">Reference proteome</keyword>
<dbReference type="InterPro" id="IPR009057">
    <property type="entry name" value="Homeodomain-like_sf"/>
</dbReference>
<name>A0A0F5VDW6_9GAMM</name>
<evidence type="ECO:0000313" key="5">
    <source>
        <dbReference type="EMBL" id="KKC99674.1"/>
    </source>
</evidence>
<dbReference type="RefSeq" id="WP_046220914.1">
    <property type="nucleotide sequence ID" value="NZ_JWYV01000009.1"/>
</dbReference>
<dbReference type="AlphaFoldDB" id="A0A0F5VDW6"/>
<dbReference type="Proteomes" id="UP000033633">
    <property type="component" value="Unassembled WGS sequence"/>
</dbReference>
<dbReference type="Pfam" id="PF12833">
    <property type="entry name" value="HTH_18"/>
    <property type="match status" value="1"/>
</dbReference>
<evidence type="ECO:0000259" key="4">
    <source>
        <dbReference type="PROSITE" id="PS01124"/>
    </source>
</evidence>
<dbReference type="PATRIC" id="fig|265726.11.peg.4627"/>
<evidence type="ECO:0000256" key="3">
    <source>
        <dbReference type="ARBA" id="ARBA00023163"/>
    </source>
</evidence>